<dbReference type="GO" id="GO:0005667">
    <property type="term" value="C:transcription regulator complex"/>
    <property type="evidence" value="ECO:0007669"/>
    <property type="project" value="TreeGrafter"/>
</dbReference>
<organism evidence="8 10">
    <name type="scientific">Pseudomonas helleri</name>
    <dbReference type="NCBI Taxonomy" id="1608996"/>
    <lineage>
        <taxon>Bacteria</taxon>
        <taxon>Pseudomonadati</taxon>
        <taxon>Pseudomonadota</taxon>
        <taxon>Gammaproteobacteria</taxon>
        <taxon>Pseudomonadales</taxon>
        <taxon>Pseudomonadaceae</taxon>
        <taxon>Pseudomonas</taxon>
    </lineage>
</organism>
<feature type="domain" description="C2H2-type" evidence="6">
    <location>
        <begin position="924"/>
        <end position="953"/>
    </location>
</feature>
<dbReference type="GO" id="GO:0000981">
    <property type="term" value="F:DNA-binding transcription factor activity, RNA polymerase II-specific"/>
    <property type="evidence" value="ECO:0007669"/>
    <property type="project" value="TreeGrafter"/>
</dbReference>
<keyword evidence="3 5" id="KW-0863">Zinc-finger</keyword>
<name>A0A6A7YEL7_9PSED</name>
<evidence type="ECO:0000313" key="8">
    <source>
        <dbReference type="EMBL" id="MQT91588.1"/>
    </source>
</evidence>
<gene>
    <name evidence="8" type="ORF">GHO39_20950</name>
    <name evidence="7" type="ORF">GHO40_21780</name>
</gene>
<evidence type="ECO:0000256" key="4">
    <source>
        <dbReference type="ARBA" id="ARBA00022833"/>
    </source>
</evidence>
<dbReference type="NCBIfam" id="TIGR03696">
    <property type="entry name" value="Rhs_assc_core"/>
    <property type="match status" value="1"/>
</dbReference>
<dbReference type="SUPFAM" id="SSF57667">
    <property type="entry name" value="beta-beta-alpha zinc fingers"/>
    <property type="match status" value="3"/>
</dbReference>
<evidence type="ECO:0000256" key="2">
    <source>
        <dbReference type="ARBA" id="ARBA00022737"/>
    </source>
</evidence>
<evidence type="ECO:0000313" key="10">
    <source>
        <dbReference type="Proteomes" id="UP000489190"/>
    </source>
</evidence>
<dbReference type="PANTHER" id="PTHR14003:SF23">
    <property type="entry name" value="ZINC FINGER PROTEIN 143"/>
    <property type="match status" value="1"/>
</dbReference>
<dbReference type="Gene3D" id="2.180.10.10">
    <property type="entry name" value="RHS repeat-associated core"/>
    <property type="match status" value="1"/>
</dbReference>
<dbReference type="GO" id="GO:0008270">
    <property type="term" value="F:zinc ion binding"/>
    <property type="evidence" value="ECO:0007669"/>
    <property type="project" value="UniProtKB-KW"/>
</dbReference>
<evidence type="ECO:0000259" key="6">
    <source>
        <dbReference type="PROSITE" id="PS50157"/>
    </source>
</evidence>
<evidence type="ECO:0000256" key="1">
    <source>
        <dbReference type="ARBA" id="ARBA00022723"/>
    </source>
</evidence>
<dbReference type="InterPro" id="IPR013087">
    <property type="entry name" value="Znf_C2H2_type"/>
</dbReference>
<dbReference type="Proteomes" id="UP000441404">
    <property type="component" value="Unassembled WGS sequence"/>
</dbReference>
<dbReference type="FunFam" id="3.30.160.60:FF:000072">
    <property type="entry name" value="zinc finger protein 143 isoform X1"/>
    <property type="match status" value="1"/>
</dbReference>
<keyword evidence="1" id="KW-0479">Metal-binding</keyword>
<dbReference type="InterPro" id="IPR022385">
    <property type="entry name" value="Rhs_assc_core"/>
</dbReference>
<evidence type="ECO:0000313" key="7">
    <source>
        <dbReference type="EMBL" id="MQT49341.1"/>
    </source>
</evidence>
<dbReference type="PANTHER" id="PTHR14003">
    <property type="entry name" value="TRANSCRIPTIONAL REPRESSOR PROTEIN YY"/>
    <property type="match status" value="1"/>
</dbReference>
<evidence type="ECO:0000256" key="5">
    <source>
        <dbReference type="PROSITE-ProRule" id="PRU00042"/>
    </source>
</evidence>
<evidence type="ECO:0000256" key="3">
    <source>
        <dbReference type="ARBA" id="ARBA00022771"/>
    </source>
</evidence>
<reference evidence="9 10" key="1">
    <citation type="submission" date="2019-10" db="EMBL/GenBank/DDBJ databases">
        <title>Evaluation of single-gene subtyping targets for Pseudomonas.</title>
        <authorList>
            <person name="Reichler S.J."/>
            <person name="Orsi R.H."/>
            <person name="Wiedmann M."/>
            <person name="Martin N.H."/>
            <person name="Murphy S.I."/>
        </authorList>
    </citation>
    <scope>NUCLEOTIDE SEQUENCE [LARGE SCALE GENOMIC DNA]</scope>
    <source>
        <strain evidence="8 10">FSL R10-3254</strain>
        <strain evidence="7 9">FSL R10-3257</strain>
    </source>
</reference>
<sequence length="953" mass="105331">MTVISDSRRDYLLSACCEAGHSKSLPMTSLHAHTPTLAVIDPRGLPIRTVAFACSVGGQTPEQRVTQSVFDPMGRLVAQRDPRVFAHATAPANLLTVFSLSGQVLATDSSDAGWRVSLAGEAGQMLEVWDTCESHWQTAYDDSMRPVSVTENRSHVIERFSYAQPNAESARHNRCGRLLRHDDPAGTRHMTEYGLAGGTLEETQQFLRSLDLPHWPEPEAQRDLLLEEADPLISRWHFNAAGEVLSQTDAKGHQQHFSHTVAGQLRETGLQIAGSSAVKTLVSNIRYNAFSQVESETAGNGVVTRLIHEASTGRLARLQAQAPGKRLLQDLHYRYDPVGNLVEIEDATLATRHFANQRIEPIRRFTHDSLYQLIAASGWETAKPSLGPDLPAWQTSDASQVVNYSETYRYDAAGNLLERTHLGAVNHTLSMHIAPHSNRLMRSGETEHSYDANGNVLILQSGQSLQWDARNQLCAIAQVTRQHAANDEERYIYGGGGKRLRKVRTWQAQANSHTAETRYLPGLEVRTNSASQEQLEVVTVQAGRCRVQWLHWDTPPTGLGNDQLRYTLDDHLGSSTLELDDQAQLISQETYYPFGGTACWAGRNEVEASYKTLRYSGKERDASGLYYYGYRYYAPWLNRWLNPDPGGAIDGLNLYGFVGNDPIGHVDADGRIRVRKLSDVELGEDWIVDAVGAAPEMTGAQARALLADDDTQDSKAGDFALAAEVADADLQESDFQDQFQQIIQSLPAAVAEPQPGTSSQGTFLVPAVPALKRFYCGAAGCMKGFGWKTHLKDHLRTHTGERPHPCTEPGCSMSFKQKGQLTVHLRTHTSERPHLCTEPGCSMSFAILISLKRHLRTHTGEKPYPCTAPGCSKSFTLNGNLKDHMRTHTGERPYSCIAPGCSKSFSVNSHLKEHLRTHTGEKPYPCTAPGCSKSFSQNSQLTRHMRTHSGRST</sequence>
<dbReference type="FunFam" id="3.30.160.60:FF:002343">
    <property type="entry name" value="Zinc finger protein 33A"/>
    <property type="match status" value="2"/>
</dbReference>
<dbReference type="GO" id="GO:0000978">
    <property type="term" value="F:RNA polymerase II cis-regulatory region sequence-specific DNA binding"/>
    <property type="evidence" value="ECO:0007669"/>
    <property type="project" value="TreeGrafter"/>
</dbReference>
<dbReference type="Pfam" id="PF00096">
    <property type="entry name" value="zf-C2H2"/>
    <property type="match status" value="4"/>
</dbReference>
<feature type="domain" description="C2H2-type" evidence="6">
    <location>
        <begin position="774"/>
        <end position="803"/>
    </location>
</feature>
<evidence type="ECO:0000313" key="9">
    <source>
        <dbReference type="Proteomes" id="UP000441404"/>
    </source>
</evidence>
<keyword evidence="4" id="KW-0862">Zinc</keyword>
<dbReference type="EMBL" id="WIWJ01000051">
    <property type="protein sequence ID" value="MQT49341.1"/>
    <property type="molecule type" value="Genomic_DNA"/>
</dbReference>
<dbReference type="Gene3D" id="3.30.160.60">
    <property type="entry name" value="Classic Zinc Finger"/>
    <property type="match status" value="6"/>
</dbReference>
<proteinExistence type="predicted"/>
<dbReference type="FunFam" id="3.30.160.60:FF:000912">
    <property type="entry name" value="Zinc finger protein 660"/>
    <property type="match status" value="2"/>
</dbReference>
<protein>
    <submittedName>
        <fullName evidence="8">Type IV secretion protein Rhs</fullName>
    </submittedName>
</protein>
<feature type="domain" description="C2H2-type" evidence="6">
    <location>
        <begin position="834"/>
        <end position="863"/>
    </location>
</feature>
<feature type="domain" description="C2H2-type" evidence="6">
    <location>
        <begin position="894"/>
        <end position="923"/>
    </location>
</feature>
<feature type="domain" description="C2H2-type" evidence="6">
    <location>
        <begin position="804"/>
        <end position="833"/>
    </location>
</feature>
<dbReference type="GO" id="GO:0000785">
    <property type="term" value="C:chromatin"/>
    <property type="evidence" value="ECO:0007669"/>
    <property type="project" value="TreeGrafter"/>
</dbReference>
<comment type="caution">
    <text evidence="8">The sequence shown here is derived from an EMBL/GenBank/DDBJ whole genome shotgun (WGS) entry which is preliminary data.</text>
</comment>
<feature type="domain" description="C2H2-type" evidence="6">
    <location>
        <begin position="864"/>
        <end position="893"/>
    </location>
</feature>
<accession>A0A6A7YEL7</accession>
<dbReference type="InterPro" id="IPR036236">
    <property type="entry name" value="Znf_C2H2_sf"/>
</dbReference>
<keyword evidence="2" id="KW-0677">Repeat</keyword>
<dbReference type="EMBL" id="WIWI01000066">
    <property type="protein sequence ID" value="MQT91588.1"/>
    <property type="molecule type" value="Genomic_DNA"/>
</dbReference>
<dbReference type="SMART" id="SM00355">
    <property type="entry name" value="ZnF_C2H2"/>
    <property type="match status" value="6"/>
</dbReference>
<dbReference type="PROSITE" id="PS50157">
    <property type="entry name" value="ZINC_FINGER_C2H2_2"/>
    <property type="match status" value="6"/>
</dbReference>
<dbReference type="PROSITE" id="PS00028">
    <property type="entry name" value="ZINC_FINGER_C2H2_1"/>
    <property type="match status" value="6"/>
</dbReference>
<dbReference type="Proteomes" id="UP000489190">
    <property type="component" value="Unassembled WGS sequence"/>
</dbReference>
<dbReference type="AlphaFoldDB" id="A0A6A7YEL7"/>